<evidence type="ECO:0000259" key="10">
    <source>
        <dbReference type="PROSITE" id="PS51007"/>
    </source>
</evidence>
<feature type="binding site" description="covalent" evidence="8">
    <location>
        <position position="239"/>
    </location>
    <ligand>
        <name>heme c</name>
        <dbReference type="ChEBI" id="CHEBI:61717"/>
        <label>2</label>
    </ligand>
</feature>
<dbReference type="InterPro" id="IPR023929">
    <property type="entry name" value="MbnH-like"/>
</dbReference>
<dbReference type="PIRSF" id="PIRSF000294">
    <property type="entry name" value="Cytochrome-c_peroxidase"/>
    <property type="match status" value="1"/>
</dbReference>
<protein>
    <submittedName>
        <fullName evidence="11">Di-heme enzyme</fullName>
    </submittedName>
</protein>
<dbReference type="InterPro" id="IPR009056">
    <property type="entry name" value="Cyt_c-like_dom"/>
</dbReference>
<dbReference type="NCBIfam" id="TIGR04039">
    <property type="entry name" value="MXAN_0977_Heme2"/>
    <property type="match status" value="1"/>
</dbReference>
<dbReference type="Pfam" id="PF03150">
    <property type="entry name" value="CCP_MauG"/>
    <property type="match status" value="1"/>
</dbReference>
<dbReference type="SUPFAM" id="SSF46626">
    <property type="entry name" value="Cytochrome c"/>
    <property type="match status" value="2"/>
</dbReference>
<feature type="binding site" description="covalent" evidence="8">
    <location>
        <position position="85"/>
    </location>
    <ligand>
        <name>heme c</name>
        <dbReference type="ChEBI" id="CHEBI:61717"/>
        <label>1</label>
    </ligand>
</feature>
<dbReference type="GO" id="GO:0042597">
    <property type="term" value="C:periplasmic space"/>
    <property type="evidence" value="ECO:0007669"/>
    <property type="project" value="UniProtKB-SubCell"/>
</dbReference>
<feature type="binding site" description="covalent" evidence="8">
    <location>
        <position position="242"/>
    </location>
    <ligand>
        <name>heme c</name>
        <dbReference type="ChEBI" id="CHEBI:61717"/>
        <label>2</label>
    </ligand>
</feature>
<evidence type="ECO:0000256" key="5">
    <source>
        <dbReference type="ARBA" id="ARBA00022764"/>
    </source>
</evidence>
<dbReference type="InterPro" id="IPR026259">
    <property type="entry name" value="MauG/Cytc_peroxidase"/>
</dbReference>
<evidence type="ECO:0000256" key="1">
    <source>
        <dbReference type="ARBA" id="ARBA00004418"/>
    </source>
</evidence>
<feature type="binding site" description="covalent" evidence="8">
    <location>
        <position position="88"/>
    </location>
    <ligand>
        <name>heme c</name>
        <dbReference type="ChEBI" id="CHEBI:61717"/>
        <label>1</label>
    </ligand>
</feature>
<comment type="subcellular location">
    <subcellularLocation>
        <location evidence="1">Periplasm</location>
    </subcellularLocation>
</comment>
<evidence type="ECO:0000256" key="7">
    <source>
        <dbReference type="ARBA" id="ARBA00023004"/>
    </source>
</evidence>
<dbReference type="InterPro" id="IPR051395">
    <property type="entry name" value="Cytochrome_c_Peroxidase/MauG"/>
</dbReference>
<organism evidence="11">
    <name type="scientific">Symploca sp. SIO1C4</name>
    <dbReference type="NCBI Taxonomy" id="2607765"/>
    <lineage>
        <taxon>Bacteria</taxon>
        <taxon>Bacillati</taxon>
        <taxon>Cyanobacteriota</taxon>
        <taxon>Cyanophyceae</taxon>
        <taxon>Coleofasciculales</taxon>
        <taxon>Coleofasciculaceae</taxon>
        <taxon>Symploca</taxon>
    </lineage>
</organism>
<evidence type="ECO:0000256" key="8">
    <source>
        <dbReference type="PIRSR" id="PIRSR000294-1"/>
    </source>
</evidence>
<dbReference type="PANTHER" id="PTHR30600:SF14">
    <property type="entry name" value="CYTOCHROME C PEROXIDASE"/>
    <property type="match status" value="1"/>
</dbReference>
<feature type="binding site" description="axial binding residue" evidence="9">
    <location>
        <position position="89"/>
    </location>
    <ligand>
        <name>heme c</name>
        <dbReference type="ChEBI" id="CHEBI:61717"/>
        <label>1</label>
    </ligand>
    <ligandPart>
        <name>Fe</name>
        <dbReference type="ChEBI" id="CHEBI:18248"/>
    </ligandPart>
</feature>
<dbReference type="InterPro" id="IPR004852">
    <property type="entry name" value="Di-haem_cyt_c_peroxidsae"/>
</dbReference>
<keyword evidence="2 8" id="KW-0349">Heme</keyword>
<dbReference type="GO" id="GO:0046872">
    <property type="term" value="F:metal ion binding"/>
    <property type="evidence" value="ECO:0007669"/>
    <property type="project" value="UniProtKB-KW"/>
</dbReference>
<dbReference type="GO" id="GO:0004130">
    <property type="term" value="F:cytochrome-c peroxidase activity"/>
    <property type="evidence" value="ECO:0007669"/>
    <property type="project" value="TreeGrafter"/>
</dbReference>
<feature type="domain" description="Cytochrome c" evidence="10">
    <location>
        <begin position="223"/>
        <end position="375"/>
    </location>
</feature>
<accession>A0A6B3NFD8</accession>
<dbReference type="EMBL" id="JAAHFQ010000533">
    <property type="protein sequence ID" value="NER30340.1"/>
    <property type="molecule type" value="Genomic_DNA"/>
</dbReference>
<evidence type="ECO:0000256" key="2">
    <source>
        <dbReference type="ARBA" id="ARBA00022617"/>
    </source>
</evidence>
<comment type="PTM">
    <text evidence="8">Binds 2 heme groups per subunit.</text>
</comment>
<dbReference type="InterPro" id="IPR036909">
    <property type="entry name" value="Cyt_c-like_dom_sf"/>
</dbReference>
<feature type="domain" description="Cytochrome c" evidence="10">
    <location>
        <begin position="63"/>
        <end position="199"/>
    </location>
</feature>
<keyword evidence="5" id="KW-0574">Periplasm</keyword>
<evidence type="ECO:0000256" key="6">
    <source>
        <dbReference type="ARBA" id="ARBA00023002"/>
    </source>
</evidence>
<sequence length="403" mass="44850">MKLRRLMMFVILGCVTFFLSISLSIVMAATQPIPAENLSAYEWDLPQWLPKPIVPEDNPMSNEKVKLGRRLFYETRLSVTGDFSCAKCHQQALAFTDGKPVAMGATGEVHPRNSMSLTNIAYSPVLTWANPLMRKLEEQLLVPLFGEHPVEMGMVGREQEIITMLGDDSEYSRMFAAAFSGEEKPISIRNLAKAIASFERTLISANSPYDRYRYGGDTSAISDSAKRGEVLFNSERLECFHCHGGFNFSDSIMHERLAFQEMAFHNTGLYNIDGKGAYPPNNTGIYEITQDPSQIGHFKAPTLRNIELTAPYMHDGSIGTLEEVIDHYAAGGRTISSGKYAGVGSENPLKSIFVSGFKLTEGERKDLLAFLRSLTDEEFIHNQALSPVENKLSSLDRSSYANE</sequence>
<reference evidence="11" key="1">
    <citation type="submission" date="2019-11" db="EMBL/GenBank/DDBJ databases">
        <title>Genomic insights into an expanded diversity of filamentous marine cyanobacteria reveals the extraordinary biosynthetic potential of Moorea and Okeania.</title>
        <authorList>
            <person name="Ferreira Leao T."/>
            <person name="Wang M."/>
            <person name="Moss N."/>
            <person name="Da Silva R."/>
            <person name="Sanders J."/>
            <person name="Nurk S."/>
            <person name="Gurevich A."/>
            <person name="Humphrey G."/>
            <person name="Reher R."/>
            <person name="Zhu Q."/>
            <person name="Belda-Ferre P."/>
            <person name="Glukhov E."/>
            <person name="Rex R."/>
            <person name="Dorrestein P.C."/>
            <person name="Knight R."/>
            <person name="Pevzner P."/>
            <person name="Gerwick W.H."/>
            <person name="Gerwick L."/>
        </authorList>
    </citation>
    <scope>NUCLEOTIDE SEQUENCE</scope>
    <source>
        <strain evidence="11">SIO1C4</strain>
    </source>
</reference>
<comment type="cofactor">
    <cofactor evidence="8">
        <name>heme</name>
        <dbReference type="ChEBI" id="CHEBI:30413"/>
    </cofactor>
    <text evidence="8">Binds 2 heme groups.</text>
</comment>
<name>A0A6B3NFD8_9CYAN</name>
<keyword evidence="3 9" id="KW-0479">Metal-binding</keyword>
<dbReference type="Gene3D" id="1.10.760.10">
    <property type="entry name" value="Cytochrome c-like domain"/>
    <property type="match status" value="2"/>
</dbReference>
<gene>
    <name evidence="11" type="ORF">F6J89_22615</name>
</gene>
<feature type="binding site" description="axial binding residue" evidence="9">
    <location>
        <position position="243"/>
    </location>
    <ligand>
        <name>heme c</name>
        <dbReference type="ChEBI" id="CHEBI:61717"/>
        <label>2</label>
    </ligand>
    <ligandPart>
        <name>Fe</name>
        <dbReference type="ChEBI" id="CHEBI:18248"/>
    </ligandPart>
</feature>
<keyword evidence="4" id="KW-0732">Signal</keyword>
<evidence type="ECO:0000313" key="11">
    <source>
        <dbReference type="EMBL" id="NER30340.1"/>
    </source>
</evidence>
<keyword evidence="6" id="KW-0560">Oxidoreductase</keyword>
<dbReference type="GO" id="GO:0009055">
    <property type="term" value="F:electron transfer activity"/>
    <property type="evidence" value="ECO:0007669"/>
    <property type="project" value="InterPro"/>
</dbReference>
<dbReference type="PROSITE" id="PS51007">
    <property type="entry name" value="CYTC"/>
    <property type="match status" value="2"/>
</dbReference>
<dbReference type="GO" id="GO:0020037">
    <property type="term" value="F:heme binding"/>
    <property type="evidence" value="ECO:0007669"/>
    <property type="project" value="InterPro"/>
</dbReference>
<dbReference type="AlphaFoldDB" id="A0A6B3NFD8"/>
<proteinExistence type="predicted"/>
<evidence type="ECO:0000256" key="4">
    <source>
        <dbReference type="ARBA" id="ARBA00022729"/>
    </source>
</evidence>
<evidence type="ECO:0000256" key="3">
    <source>
        <dbReference type="ARBA" id="ARBA00022723"/>
    </source>
</evidence>
<comment type="caution">
    <text evidence="11">The sequence shown here is derived from an EMBL/GenBank/DDBJ whole genome shotgun (WGS) entry which is preliminary data.</text>
</comment>
<evidence type="ECO:0000256" key="9">
    <source>
        <dbReference type="PIRSR" id="PIRSR000294-2"/>
    </source>
</evidence>
<dbReference type="PANTHER" id="PTHR30600">
    <property type="entry name" value="CYTOCHROME C PEROXIDASE-RELATED"/>
    <property type="match status" value="1"/>
</dbReference>
<keyword evidence="7 9" id="KW-0408">Iron</keyword>